<dbReference type="Proteomes" id="UP000283458">
    <property type="component" value="Unassembled WGS sequence"/>
</dbReference>
<protein>
    <submittedName>
        <fullName evidence="4">DUF2399 domain-containing protein</fullName>
    </submittedName>
</protein>
<dbReference type="Pfam" id="PF11795">
    <property type="entry name" value="DUF3322"/>
    <property type="match status" value="1"/>
</dbReference>
<evidence type="ECO:0000313" key="4">
    <source>
        <dbReference type="EMBL" id="RJF76467.1"/>
    </source>
</evidence>
<evidence type="ECO:0000313" key="5">
    <source>
        <dbReference type="Proteomes" id="UP000283458"/>
    </source>
</evidence>
<evidence type="ECO:0000259" key="3">
    <source>
        <dbReference type="Pfam" id="PF11795"/>
    </source>
</evidence>
<feature type="region of interest" description="Disordered" evidence="1">
    <location>
        <begin position="1"/>
        <end position="22"/>
    </location>
</feature>
<evidence type="ECO:0000256" key="1">
    <source>
        <dbReference type="SAM" id="MobiDB-lite"/>
    </source>
</evidence>
<comment type="caution">
    <text evidence="4">The sequence shown here is derived from an EMBL/GenBank/DDBJ whole genome shotgun (WGS) entry which is preliminary data.</text>
</comment>
<reference evidence="4 5" key="1">
    <citation type="submission" date="2018-09" db="EMBL/GenBank/DDBJ databases">
        <authorList>
            <person name="Zhu H."/>
        </authorList>
    </citation>
    <scope>NUCLEOTIDE SEQUENCE [LARGE SCALE GENOMIC DNA]</scope>
    <source>
        <strain evidence="4 5">K2W22B-5</strain>
    </source>
</reference>
<feature type="region of interest" description="Disordered" evidence="1">
    <location>
        <begin position="219"/>
        <end position="240"/>
    </location>
</feature>
<sequence length="442" mass="47983">MKGGPGHGSSTGSAPNPDTPQAVATNLLARLLRRADRRRQENRSVSETPDYSRLRTGTDEAVFRRILEQAAAAGAVSIVLGRFERTHLIEKIRVADADRLAAFLGVERLPVQARRVADMVRTFLPAVGWTHDLLDRATARWTRGESAFGLAIADEADIKARFRILAALARGEADGIDPRTFSARVFPLHPNDASKIVERHLGGLLPMLRDVIQGFGPERDTASTGMEDMAGAEDDRQPSGISDDGVLERFGLLRFTAPVFLSGPVEIDLSVVGSDVRLPGSTPPFITAHREWLPGLHWRADVASPRILTIENLTSFHRHVREIRQDDVCTVYTGGFPSMTVLSLLRRLLATSPTPPILWHWGDVDAGGARIAEYLEQSLGASIRPHLMGQDLVAHLGRAGHTGPLAPLAARAGAGAEIARVILDTGLLLEQERVDPQPVPAL</sequence>
<accession>A0A418VJY1</accession>
<feature type="domain" description="Wadjet protein JetD C-terminal" evidence="2">
    <location>
        <begin position="300"/>
        <end position="400"/>
    </location>
</feature>
<feature type="domain" description="DUF3322" evidence="3">
    <location>
        <begin position="82"/>
        <end position="202"/>
    </location>
</feature>
<keyword evidence="5" id="KW-1185">Reference proteome</keyword>
<dbReference type="Pfam" id="PF09983">
    <property type="entry name" value="JetD_C"/>
    <property type="match status" value="1"/>
</dbReference>
<dbReference type="AlphaFoldDB" id="A0A418VJY1"/>
<dbReference type="InterPro" id="IPR024537">
    <property type="entry name" value="DUF3322"/>
</dbReference>
<dbReference type="EMBL" id="QYUL01000008">
    <property type="protein sequence ID" value="RJF76467.1"/>
    <property type="molecule type" value="Genomic_DNA"/>
</dbReference>
<gene>
    <name evidence="4" type="ORF">D3877_29215</name>
</gene>
<evidence type="ECO:0000259" key="2">
    <source>
        <dbReference type="Pfam" id="PF09983"/>
    </source>
</evidence>
<name>A0A418VJY1_9PROT</name>
<organism evidence="4 5">
    <name type="scientific">Azospirillum cavernae</name>
    <dbReference type="NCBI Taxonomy" id="2320860"/>
    <lineage>
        <taxon>Bacteria</taxon>
        <taxon>Pseudomonadati</taxon>
        <taxon>Pseudomonadota</taxon>
        <taxon>Alphaproteobacteria</taxon>
        <taxon>Rhodospirillales</taxon>
        <taxon>Azospirillaceae</taxon>
        <taxon>Azospirillum</taxon>
    </lineage>
</organism>
<proteinExistence type="predicted"/>
<dbReference type="InterPro" id="IPR024534">
    <property type="entry name" value="JetD_C"/>
</dbReference>